<organism evidence="1 2">
    <name type="scientific">Streptomyces albipurpureus</name>
    <dbReference type="NCBI Taxonomy" id="2897419"/>
    <lineage>
        <taxon>Bacteria</taxon>
        <taxon>Bacillati</taxon>
        <taxon>Actinomycetota</taxon>
        <taxon>Actinomycetes</taxon>
        <taxon>Kitasatosporales</taxon>
        <taxon>Streptomycetaceae</taxon>
        <taxon>Streptomyces</taxon>
    </lineage>
</organism>
<gene>
    <name evidence="1" type="ORF">NBG84_18265</name>
</gene>
<dbReference type="Proteomes" id="UP001431429">
    <property type="component" value="Unassembled WGS sequence"/>
</dbReference>
<keyword evidence="2" id="KW-1185">Reference proteome</keyword>
<dbReference type="EMBL" id="JAMQAW010000023">
    <property type="protein sequence ID" value="MCM2390212.1"/>
    <property type="molecule type" value="Genomic_DNA"/>
</dbReference>
<accession>A0ABT0UPE3</accession>
<reference evidence="1" key="1">
    <citation type="submission" date="2022-06" db="EMBL/GenBank/DDBJ databases">
        <title>Genome public.</title>
        <authorList>
            <person name="Sun Q."/>
        </authorList>
    </citation>
    <scope>NUCLEOTIDE SEQUENCE</scope>
    <source>
        <strain evidence="1">CWNU-1</strain>
    </source>
</reference>
<proteinExistence type="predicted"/>
<comment type="caution">
    <text evidence="1">The sequence shown here is derived from an EMBL/GenBank/DDBJ whole genome shotgun (WGS) entry which is preliminary data.</text>
</comment>
<evidence type="ECO:0000313" key="2">
    <source>
        <dbReference type="Proteomes" id="UP001431429"/>
    </source>
</evidence>
<sequence>MTSTQDGWLICYPCGVSQPAARLHCPRCTQLLTHARTGWHQCTDAGCAYEISDDALRLHQRQLADVEARPAAFFAGVRRQRDELRSCEPVWRRIA</sequence>
<evidence type="ECO:0000313" key="1">
    <source>
        <dbReference type="EMBL" id="MCM2390212.1"/>
    </source>
</evidence>
<evidence type="ECO:0008006" key="3">
    <source>
        <dbReference type="Google" id="ProtNLM"/>
    </source>
</evidence>
<name>A0ABT0UPE3_9ACTN</name>
<protein>
    <recommendedName>
        <fullName evidence="3">C2H2-type domain-containing protein</fullName>
    </recommendedName>
</protein>
<dbReference type="RefSeq" id="WP_250920540.1">
    <property type="nucleotide sequence ID" value="NZ_JAMQAW010000023.1"/>
</dbReference>